<reference evidence="1 2" key="1">
    <citation type="journal article" date="2013" name="PLoS Genet.">
        <title>Comparative genome structure, secondary metabolite, and effector coding capacity across Cochliobolus pathogens.</title>
        <authorList>
            <person name="Condon B.J."/>
            <person name="Leng Y."/>
            <person name="Wu D."/>
            <person name="Bushley K.E."/>
            <person name="Ohm R.A."/>
            <person name="Otillar R."/>
            <person name="Martin J."/>
            <person name="Schackwitz W."/>
            <person name="Grimwood J."/>
            <person name="MohdZainudin N."/>
            <person name="Xue C."/>
            <person name="Wang R."/>
            <person name="Manning V.A."/>
            <person name="Dhillon B."/>
            <person name="Tu Z.J."/>
            <person name="Steffenson B.J."/>
            <person name="Salamov A."/>
            <person name="Sun H."/>
            <person name="Lowry S."/>
            <person name="LaButti K."/>
            <person name="Han J."/>
            <person name="Copeland A."/>
            <person name="Lindquist E."/>
            <person name="Barry K."/>
            <person name="Schmutz J."/>
            <person name="Baker S.E."/>
            <person name="Ciuffetti L.M."/>
            <person name="Grigoriev I.V."/>
            <person name="Zhong S."/>
            <person name="Turgeon B.G."/>
        </authorList>
    </citation>
    <scope>NUCLEOTIDE SEQUENCE [LARGE SCALE GENOMIC DNA]</scope>
    <source>
        <strain evidence="1 2">26-R-13</strain>
    </source>
</reference>
<sequence>PAPLAGSNFRDPSWLLILHVYRTHTCTVAGLYVVTSTSPPAHLCVPWRAPVSHASSIYTLLAHALYFRRALADFSYPLFHAHEDA</sequence>
<gene>
    <name evidence="1" type="ORF">COCCADRAFT_110667</name>
</gene>
<keyword evidence="2" id="KW-1185">Reference proteome</keyword>
<accession>W6XKV9</accession>
<name>W6XKV9_COCC2</name>
<dbReference type="HOGENOM" id="CLU_2518548_0_0_1"/>
<dbReference type="AlphaFoldDB" id="W6XKV9"/>
<dbReference type="EMBL" id="KI964871">
    <property type="protein sequence ID" value="EUC27847.1"/>
    <property type="molecule type" value="Genomic_DNA"/>
</dbReference>
<organism evidence="1 2">
    <name type="scientific">Cochliobolus carbonum (strain 26-R-13)</name>
    <name type="common">Maize leaf spot fungus</name>
    <name type="synonym">Bipolaris zeicola</name>
    <dbReference type="NCBI Taxonomy" id="930089"/>
    <lineage>
        <taxon>Eukaryota</taxon>
        <taxon>Fungi</taxon>
        <taxon>Dikarya</taxon>
        <taxon>Ascomycota</taxon>
        <taxon>Pezizomycotina</taxon>
        <taxon>Dothideomycetes</taxon>
        <taxon>Pleosporomycetidae</taxon>
        <taxon>Pleosporales</taxon>
        <taxon>Pleosporineae</taxon>
        <taxon>Pleosporaceae</taxon>
        <taxon>Bipolaris</taxon>
    </lineage>
</organism>
<dbReference type="KEGG" id="bze:COCCADRAFT_110667"/>
<feature type="non-terminal residue" evidence="1">
    <location>
        <position position="1"/>
    </location>
</feature>
<evidence type="ECO:0000313" key="2">
    <source>
        <dbReference type="Proteomes" id="UP000053841"/>
    </source>
</evidence>
<proteinExistence type="predicted"/>
<evidence type="ECO:0000313" key="1">
    <source>
        <dbReference type="EMBL" id="EUC27847.1"/>
    </source>
</evidence>
<dbReference type="Proteomes" id="UP000053841">
    <property type="component" value="Unassembled WGS sequence"/>
</dbReference>
<dbReference type="GeneID" id="19144147"/>
<protein>
    <submittedName>
        <fullName evidence="1">Uncharacterized protein</fullName>
    </submittedName>
</protein>
<dbReference type="RefSeq" id="XP_007717852.1">
    <property type="nucleotide sequence ID" value="XM_007719662.1"/>
</dbReference>